<name>A0A165IPA8_XYLHT</name>
<comment type="similarity">
    <text evidence="2 8">Belongs to the Mediator complex subunit 4 family.</text>
</comment>
<evidence type="ECO:0000256" key="6">
    <source>
        <dbReference type="ARBA" id="ARBA00023242"/>
    </source>
</evidence>
<evidence type="ECO:0000313" key="10">
    <source>
        <dbReference type="EMBL" id="KZF25185.1"/>
    </source>
</evidence>
<dbReference type="OrthoDB" id="1929813at2759"/>
<keyword evidence="6 8" id="KW-0539">Nucleus</keyword>
<keyword evidence="8" id="KW-0010">Activator</keyword>
<dbReference type="GO" id="GO:0006357">
    <property type="term" value="P:regulation of transcription by RNA polymerase II"/>
    <property type="evidence" value="ECO:0007669"/>
    <property type="project" value="InterPro"/>
</dbReference>
<evidence type="ECO:0000256" key="5">
    <source>
        <dbReference type="ARBA" id="ARBA00023163"/>
    </source>
</evidence>
<evidence type="ECO:0000256" key="2">
    <source>
        <dbReference type="ARBA" id="ARBA00009626"/>
    </source>
</evidence>
<sequence length="318" mass="34202">MDTILEEDFQRVELTLNALIDSITSYNPSPSAAFDLLSADDELSKDLETLSTHQANHARILSLRNTSAALDTLIKNSLMLLADTRKELLSTPATKATPLSRDVSYAELLAYAKRISKFTVPPTGWLGFGGAPLGQPTEVANPEDQKQVDATEANAPALANGIAAPAAGTPAAANQPSGEEGQAKAQNLGIGVSSLEKSETQWLNPSAQVPFAPWPGEEVIRRGALAQIQVMLEQGNDPASVADPATEARIKEEEESKREKEKKDQEEKEDRRRKELQAAQEAARRESYTGAAAEAAMAKKPQQPTVFGGLDLYDPDAE</sequence>
<evidence type="ECO:0000256" key="9">
    <source>
        <dbReference type="SAM" id="MobiDB-lite"/>
    </source>
</evidence>
<accession>A0A165IPA8</accession>
<dbReference type="AlphaFoldDB" id="A0A165IPA8"/>
<dbReference type="InParanoid" id="A0A165IPA8"/>
<dbReference type="GO" id="GO:0003712">
    <property type="term" value="F:transcription coregulator activity"/>
    <property type="evidence" value="ECO:0007669"/>
    <property type="project" value="InterPro"/>
</dbReference>
<dbReference type="OMA" id="WPLEDKI"/>
<dbReference type="RefSeq" id="XP_018190740.1">
    <property type="nucleotide sequence ID" value="XM_018330811.1"/>
</dbReference>
<proteinExistence type="inferred from homology"/>
<dbReference type="InterPro" id="IPR019258">
    <property type="entry name" value="Mediator_Med4"/>
</dbReference>
<feature type="compositionally biased region" description="Basic and acidic residues" evidence="9">
    <location>
        <begin position="246"/>
        <end position="287"/>
    </location>
</feature>
<reference evidence="10 11" key="1">
    <citation type="journal article" date="2016" name="Fungal Biol.">
        <title>The genome of Xylona heveae provides a window into fungal endophytism.</title>
        <authorList>
            <person name="Gazis R."/>
            <person name="Kuo A."/>
            <person name="Riley R."/>
            <person name="LaButti K."/>
            <person name="Lipzen A."/>
            <person name="Lin J."/>
            <person name="Amirebrahimi M."/>
            <person name="Hesse C.N."/>
            <person name="Spatafora J.W."/>
            <person name="Henrissat B."/>
            <person name="Hainaut M."/>
            <person name="Grigoriev I.V."/>
            <person name="Hibbett D.S."/>
        </authorList>
    </citation>
    <scope>NUCLEOTIDE SEQUENCE [LARGE SCALE GENOMIC DNA]</scope>
    <source>
        <strain evidence="10 11">TC161</strain>
    </source>
</reference>
<keyword evidence="4 8" id="KW-0805">Transcription regulation</keyword>
<evidence type="ECO:0000256" key="7">
    <source>
        <dbReference type="ARBA" id="ARBA00031257"/>
    </source>
</evidence>
<organism evidence="10 11">
    <name type="scientific">Xylona heveae (strain CBS 132557 / TC161)</name>
    <dbReference type="NCBI Taxonomy" id="1328760"/>
    <lineage>
        <taxon>Eukaryota</taxon>
        <taxon>Fungi</taxon>
        <taxon>Dikarya</taxon>
        <taxon>Ascomycota</taxon>
        <taxon>Pezizomycotina</taxon>
        <taxon>Xylonomycetes</taxon>
        <taxon>Xylonales</taxon>
        <taxon>Xylonaceae</taxon>
        <taxon>Xylona</taxon>
    </lineage>
</organism>
<dbReference type="PANTHER" id="PTHR13208">
    <property type="entry name" value="MEDIATOR OF RNA POLYMERASE II TRANSCRIPTION SUBUNIT 4"/>
    <property type="match status" value="1"/>
</dbReference>
<dbReference type="STRING" id="1328760.A0A165IPA8"/>
<comment type="subunit">
    <text evidence="8">Component of the Mediator complex.</text>
</comment>
<dbReference type="Proteomes" id="UP000076632">
    <property type="component" value="Unassembled WGS sequence"/>
</dbReference>
<dbReference type="GO" id="GO:0016592">
    <property type="term" value="C:mediator complex"/>
    <property type="evidence" value="ECO:0007669"/>
    <property type="project" value="InterPro"/>
</dbReference>
<comment type="function">
    <text evidence="8">Component of the Mediator complex, a coactivator involved in the regulated transcription of nearly all RNA polymerase II-dependent genes. Mediator functions as a bridge to convey information from gene-specific regulatory proteins to the basal RNA polymerase II transcription machinery. Mediator is recruited to promoters by direct interactions with regulatory proteins and serves as a scaffold for the assembly of a functional preinitiation complex with RNA polymerase II and the general transcription factors.</text>
</comment>
<evidence type="ECO:0000256" key="1">
    <source>
        <dbReference type="ARBA" id="ARBA00004123"/>
    </source>
</evidence>
<dbReference type="Pfam" id="PF10018">
    <property type="entry name" value="Med4"/>
    <property type="match status" value="1"/>
</dbReference>
<dbReference type="GO" id="GO:0070847">
    <property type="term" value="C:core mediator complex"/>
    <property type="evidence" value="ECO:0007669"/>
    <property type="project" value="TreeGrafter"/>
</dbReference>
<dbReference type="PANTHER" id="PTHR13208:SF2">
    <property type="entry name" value="MEDIATOR OF RNA POLYMERASE II TRANSCRIPTION SUBUNIT 4"/>
    <property type="match status" value="1"/>
</dbReference>
<protein>
    <recommendedName>
        <fullName evidence="3 8">Mediator of RNA polymerase II transcription subunit 4</fullName>
    </recommendedName>
    <alternativeName>
        <fullName evidence="7 8">Mediator complex subunit 4</fullName>
    </alternativeName>
</protein>
<evidence type="ECO:0000256" key="3">
    <source>
        <dbReference type="ARBA" id="ARBA00020629"/>
    </source>
</evidence>
<gene>
    <name evidence="8" type="primary">MED4</name>
    <name evidence="10" type="ORF">L228DRAFT_236305</name>
</gene>
<evidence type="ECO:0000313" key="11">
    <source>
        <dbReference type="Proteomes" id="UP000076632"/>
    </source>
</evidence>
<feature type="region of interest" description="Disordered" evidence="9">
    <location>
        <begin position="167"/>
        <end position="186"/>
    </location>
</feature>
<keyword evidence="5 8" id="KW-0804">Transcription</keyword>
<comment type="subcellular location">
    <subcellularLocation>
        <location evidence="1 8">Nucleus</location>
    </subcellularLocation>
</comment>
<feature type="region of interest" description="Disordered" evidence="9">
    <location>
        <begin position="235"/>
        <end position="318"/>
    </location>
</feature>
<dbReference type="EMBL" id="KV407455">
    <property type="protein sequence ID" value="KZF25185.1"/>
    <property type="molecule type" value="Genomic_DNA"/>
</dbReference>
<keyword evidence="11" id="KW-1185">Reference proteome</keyword>
<dbReference type="GeneID" id="28895948"/>
<evidence type="ECO:0000256" key="4">
    <source>
        <dbReference type="ARBA" id="ARBA00023015"/>
    </source>
</evidence>
<evidence type="ECO:0000256" key="8">
    <source>
        <dbReference type="RuleBase" id="RU364141"/>
    </source>
</evidence>